<dbReference type="InterPro" id="IPR044878">
    <property type="entry name" value="UbiA_sf"/>
</dbReference>
<keyword evidence="7" id="KW-1185">Reference proteome</keyword>
<gene>
    <name evidence="6" type="ORF">V5O48_007445</name>
</gene>
<keyword evidence="3 5" id="KW-1133">Transmembrane helix</keyword>
<evidence type="ECO:0000256" key="5">
    <source>
        <dbReference type="SAM" id="Phobius"/>
    </source>
</evidence>
<feature type="transmembrane region" description="Helical" evidence="5">
    <location>
        <begin position="280"/>
        <end position="302"/>
    </location>
</feature>
<comment type="subcellular location">
    <subcellularLocation>
        <location evidence="1">Membrane</location>
        <topology evidence="1">Multi-pass membrane protein</topology>
    </subcellularLocation>
</comment>
<dbReference type="Pfam" id="PF01040">
    <property type="entry name" value="UbiA"/>
    <property type="match status" value="1"/>
</dbReference>
<evidence type="ECO:0000256" key="4">
    <source>
        <dbReference type="ARBA" id="ARBA00023136"/>
    </source>
</evidence>
<dbReference type="CDD" id="cd13965">
    <property type="entry name" value="PT_UbiA_3"/>
    <property type="match status" value="1"/>
</dbReference>
<evidence type="ECO:0000256" key="3">
    <source>
        <dbReference type="ARBA" id="ARBA00022989"/>
    </source>
</evidence>
<feature type="transmembrane region" description="Helical" evidence="5">
    <location>
        <begin position="314"/>
        <end position="333"/>
    </location>
</feature>
<name>A0ABR3FGP1_9AGAR</name>
<organism evidence="6 7">
    <name type="scientific">Marasmius crinis-equi</name>
    <dbReference type="NCBI Taxonomy" id="585013"/>
    <lineage>
        <taxon>Eukaryota</taxon>
        <taxon>Fungi</taxon>
        <taxon>Dikarya</taxon>
        <taxon>Basidiomycota</taxon>
        <taxon>Agaricomycotina</taxon>
        <taxon>Agaricomycetes</taxon>
        <taxon>Agaricomycetidae</taxon>
        <taxon>Agaricales</taxon>
        <taxon>Marasmiineae</taxon>
        <taxon>Marasmiaceae</taxon>
        <taxon>Marasmius</taxon>
    </lineage>
</organism>
<dbReference type="EMBL" id="JBAHYK010000390">
    <property type="protein sequence ID" value="KAL0574512.1"/>
    <property type="molecule type" value="Genomic_DNA"/>
</dbReference>
<proteinExistence type="predicted"/>
<evidence type="ECO:0000256" key="2">
    <source>
        <dbReference type="ARBA" id="ARBA00022692"/>
    </source>
</evidence>
<comment type="caution">
    <text evidence="6">The sequence shown here is derived from an EMBL/GenBank/DDBJ whole genome shotgun (WGS) entry which is preliminary data.</text>
</comment>
<reference evidence="6 7" key="1">
    <citation type="submission" date="2024-02" db="EMBL/GenBank/DDBJ databases">
        <title>A draft genome for the cacao thread blight pathogen Marasmius crinis-equi.</title>
        <authorList>
            <person name="Cohen S.P."/>
            <person name="Baruah I.K."/>
            <person name="Amoako-Attah I."/>
            <person name="Bukari Y."/>
            <person name="Meinhardt L.W."/>
            <person name="Bailey B.A."/>
        </authorList>
    </citation>
    <scope>NUCLEOTIDE SEQUENCE [LARGE SCALE GENOMIC DNA]</scope>
    <source>
        <strain evidence="6 7">GH-76</strain>
    </source>
</reference>
<evidence type="ECO:0000313" key="7">
    <source>
        <dbReference type="Proteomes" id="UP001465976"/>
    </source>
</evidence>
<feature type="transmembrane region" description="Helical" evidence="5">
    <location>
        <begin position="59"/>
        <end position="77"/>
    </location>
</feature>
<keyword evidence="4 5" id="KW-0472">Membrane</keyword>
<evidence type="ECO:0000313" key="6">
    <source>
        <dbReference type="EMBL" id="KAL0574512.1"/>
    </source>
</evidence>
<protein>
    <submittedName>
        <fullName evidence="6">Uncharacterized protein</fullName>
    </submittedName>
</protein>
<feature type="transmembrane region" description="Helical" evidence="5">
    <location>
        <begin position="255"/>
        <end position="274"/>
    </location>
</feature>
<dbReference type="Proteomes" id="UP001465976">
    <property type="component" value="Unassembled WGS sequence"/>
</dbReference>
<sequence>MNSLKVTHNHPLVAADLAASALRTCKQQLREITPAQLLRKTGYFLHTLFLFTRSDWKTMMFPVSTFALVAGPIASIYRYPIVLFWIWTTLLQFNCANQAYSGDEDSVNKPWRPVPARRITPESTARLRWIMFCFNVCFSSYLGRSLLYTTIFLTCAEYLYNEMKFSENPLLKNMCNVLGYGGFETGATLIACEYNRGPIYELDTDILSLAPHLSLDEVAIRALTLSCALIFTTIHAQDFPDREGDKLAGRKTLPIVWPEASRVYIAAVLVAWSIALSLLWGLGLICCTVFIAAGSFIAWRFYTKREVESDEKTYLIYNIWLLCAVVLPINSRLDVLSF</sequence>
<dbReference type="Gene3D" id="1.10.357.140">
    <property type="entry name" value="UbiA prenyltransferase"/>
    <property type="match status" value="1"/>
</dbReference>
<keyword evidence="2 5" id="KW-0812">Transmembrane</keyword>
<accession>A0ABR3FGP1</accession>
<dbReference type="InterPro" id="IPR000537">
    <property type="entry name" value="UbiA_prenyltransferase"/>
</dbReference>
<dbReference type="InterPro" id="IPR050475">
    <property type="entry name" value="Prenyltransferase_related"/>
</dbReference>
<dbReference type="PANTHER" id="PTHR42723:SF1">
    <property type="entry name" value="CHLOROPHYLL SYNTHASE, CHLOROPLASTIC"/>
    <property type="match status" value="1"/>
</dbReference>
<evidence type="ECO:0000256" key="1">
    <source>
        <dbReference type="ARBA" id="ARBA00004141"/>
    </source>
</evidence>
<dbReference type="PANTHER" id="PTHR42723">
    <property type="entry name" value="CHLOROPHYLL SYNTHASE"/>
    <property type="match status" value="1"/>
</dbReference>